<dbReference type="HOGENOM" id="CLU_008679_2_1_1"/>
<gene>
    <name evidence="10" type="primary">NDAI0B00690</name>
    <name evidence="10" type="ordered locus">NDAI_0B00690</name>
</gene>
<keyword evidence="5" id="KW-0378">Hydrolase</keyword>
<evidence type="ECO:0000256" key="5">
    <source>
        <dbReference type="ARBA" id="ARBA00022801"/>
    </source>
</evidence>
<dbReference type="STRING" id="1071378.G0W5P2"/>
<protein>
    <recommendedName>
        <fullName evidence="9">Exonuclease domain-containing protein</fullName>
    </recommendedName>
</protein>
<keyword evidence="11" id="KW-1185">Reference proteome</keyword>
<evidence type="ECO:0000256" key="7">
    <source>
        <dbReference type="ARBA" id="ARBA00023242"/>
    </source>
</evidence>
<sequence length="629" mass="71561">MTDSINNELPLNETLVAVESTDVITANIIDETVTKKRKRTAADSNKDMNDDNITQKNKKLKKNKKNKKLSKPITITIDESRFSNPTKKISLKDLRDLSLFVLNNTNNIPDWIQINNRGAINKLVVLFTPGLQGEDYSFSEGTRFHKEFITLRKEKSDKIPLHNFKYLENYPNFAIPNNSIQSFPVIGPGSKLTIYSPYNAYINVGLTKNEKLEKREMLAKRKITIHDLLMTLDELLESDYPIHPNTKGIINNSDNYKEIIALPSQDWIDTKPFDHDGSHTFALDCEMCLSENDGLVLTRISVLDFDMKVIYDTYVKPDVPIVDYLTKFSGITKEILDPVTTTLKDVQNDLMKIISSDDILVGHSLQSDLKVMKLRHPRIIDTAIIFNHKAGPPFKPALRYLASTYLNINIQEGNSNVLGHDSIEDARTCMQLLKLKLVNGLTFGISINTENIFDRLYEKNGVKSCILNDSVISTLSNKGDNQYKKRIRCNNDQEIFDSILENVETTDFIVARLRDLEFIRGYSQRSKISEINFESELSNENEILSNMGEYIDKIYEKAPEGTMILLISGSGDTRPWAAMMKELNALTGEKKNELKRELEKEIEESVHIARDGVASIIIKQPVVAKRNTD</sequence>
<evidence type="ECO:0000256" key="6">
    <source>
        <dbReference type="ARBA" id="ARBA00022839"/>
    </source>
</evidence>
<evidence type="ECO:0000256" key="4">
    <source>
        <dbReference type="ARBA" id="ARBA00022722"/>
    </source>
</evidence>
<name>G0W5P2_NAUDC</name>
<dbReference type="Pfam" id="PF00929">
    <property type="entry name" value="RNase_T"/>
    <property type="match status" value="1"/>
</dbReference>
<comment type="similarity">
    <text evidence="2">Belongs to the REXO1/REXO3 family.</text>
</comment>
<dbReference type="SMART" id="SM00479">
    <property type="entry name" value="EXOIII"/>
    <property type="match status" value="1"/>
</dbReference>
<dbReference type="InterPro" id="IPR047021">
    <property type="entry name" value="REXO1/3/4-like"/>
</dbReference>
<dbReference type="EMBL" id="HE580268">
    <property type="protein sequence ID" value="CCD23103.1"/>
    <property type="molecule type" value="Genomic_DNA"/>
</dbReference>
<dbReference type="GO" id="GO:0003676">
    <property type="term" value="F:nucleic acid binding"/>
    <property type="evidence" value="ECO:0007669"/>
    <property type="project" value="InterPro"/>
</dbReference>
<keyword evidence="3" id="KW-0698">rRNA processing</keyword>
<accession>G0W5P2</accession>
<evidence type="ECO:0000256" key="8">
    <source>
        <dbReference type="SAM" id="MobiDB-lite"/>
    </source>
</evidence>
<dbReference type="GO" id="GO:0002107">
    <property type="term" value="P:generation of mature 3'-end of 5S rRNA generated by RNA polymerase III"/>
    <property type="evidence" value="ECO:0007669"/>
    <property type="project" value="EnsemblFungi"/>
</dbReference>
<feature type="compositionally biased region" description="Basic and acidic residues" evidence="8">
    <location>
        <begin position="40"/>
        <end position="49"/>
    </location>
</feature>
<evidence type="ECO:0000256" key="3">
    <source>
        <dbReference type="ARBA" id="ARBA00022552"/>
    </source>
</evidence>
<evidence type="ECO:0000256" key="2">
    <source>
        <dbReference type="ARBA" id="ARBA00006357"/>
    </source>
</evidence>
<dbReference type="OMA" id="HKAGPPF"/>
<feature type="domain" description="Exonuclease" evidence="9">
    <location>
        <begin position="279"/>
        <end position="442"/>
    </location>
</feature>
<dbReference type="InterPro" id="IPR012337">
    <property type="entry name" value="RNaseH-like_sf"/>
</dbReference>
<keyword evidence="4" id="KW-0540">Nuclease</keyword>
<evidence type="ECO:0000256" key="1">
    <source>
        <dbReference type="ARBA" id="ARBA00004123"/>
    </source>
</evidence>
<dbReference type="GO" id="GO:0000175">
    <property type="term" value="F:3'-5'-RNA exonuclease activity"/>
    <property type="evidence" value="ECO:0007669"/>
    <property type="project" value="EnsemblFungi"/>
</dbReference>
<dbReference type="InterPro" id="IPR034922">
    <property type="entry name" value="REX1-like_exo"/>
</dbReference>
<keyword evidence="6" id="KW-0269">Exonuclease</keyword>
<dbReference type="Gene3D" id="3.30.420.10">
    <property type="entry name" value="Ribonuclease H-like superfamily/Ribonuclease H"/>
    <property type="match status" value="1"/>
</dbReference>
<proteinExistence type="inferred from homology"/>
<dbReference type="CDD" id="cd06145">
    <property type="entry name" value="REX1_like"/>
    <property type="match status" value="1"/>
</dbReference>
<dbReference type="RefSeq" id="XP_003668346.1">
    <property type="nucleotide sequence ID" value="XM_003668298.1"/>
</dbReference>
<feature type="compositionally biased region" description="Basic residues" evidence="8">
    <location>
        <begin position="56"/>
        <end position="67"/>
    </location>
</feature>
<dbReference type="SUPFAM" id="SSF53098">
    <property type="entry name" value="Ribonuclease H-like"/>
    <property type="match status" value="1"/>
</dbReference>
<dbReference type="AlphaFoldDB" id="G0W5P2"/>
<dbReference type="PANTHER" id="PTHR12801:SF115">
    <property type="entry name" value="FI18136P1-RELATED"/>
    <property type="match status" value="1"/>
</dbReference>
<feature type="region of interest" description="Disordered" evidence="8">
    <location>
        <begin position="35"/>
        <end position="67"/>
    </location>
</feature>
<evidence type="ECO:0000313" key="11">
    <source>
        <dbReference type="Proteomes" id="UP000000689"/>
    </source>
</evidence>
<dbReference type="GO" id="GO:0034476">
    <property type="term" value="P:U5 snRNA 3'-end processing"/>
    <property type="evidence" value="ECO:0007669"/>
    <property type="project" value="EnsemblFungi"/>
</dbReference>
<comment type="subcellular location">
    <subcellularLocation>
        <location evidence="1">Nucleus</location>
    </subcellularLocation>
</comment>
<dbReference type="InterPro" id="IPR013520">
    <property type="entry name" value="Ribonucl_H"/>
</dbReference>
<dbReference type="GO" id="GO:0000467">
    <property type="term" value="P:exonucleolytic trimming to generate mature 3'-end of 5.8S rRNA from tricistronic rRNA transcript (SSU-rRNA, 5.8S rRNA, LSU-rRNA)"/>
    <property type="evidence" value="ECO:0007669"/>
    <property type="project" value="EnsemblFungi"/>
</dbReference>
<organism evidence="10 11">
    <name type="scientific">Naumovozyma dairenensis (strain ATCC 10597 / BCRC 20456 / CBS 421 / NBRC 0211 / NRRL Y-12639)</name>
    <name type="common">Saccharomyces dairenensis</name>
    <dbReference type="NCBI Taxonomy" id="1071378"/>
    <lineage>
        <taxon>Eukaryota</taxon>
        <taxon>Fungi</taxon>
        <taxon>Dikarya</taxon>
        <taxon>Ascomycota</taxon>
        <taxon>Saccharomycotina</taxon>
        <taxon>Saccharomycetes</taxon>
        <taxon>Saccharomycetales</taxon>
        <taxon>Saccharomycetaceae</taxon>
        <taxon>Naumovozyma</taxon>
    </lineage>
</organism>
<dbReference type="KEGG" id="ndi:NDAI_0B00690"/>
<evidence type="ECO:0000313" key="10">
    <source>
        <dbReference type="EMBL" id="CCD23103.1"/>
    </source>
</evidence>
<dbReference type="GO" id="GO:0005634">
    <property type="term" value="C:nucleus"/>
    <property type="evidence" value="ECO:0007669"/>
    <property type="project" value="UniProtKB-SubCell"/>
</dbReference>
<dbReference type="FunFam" id="3.30.420.10:FF:000019">
    <property type="entry name" value="RNA exonuclease NEF-sp"/>
    <property type="match status" value="1"/>
</dbReference>
<dbReference type="eggNOG" id="KOG2248">
    <property type="taxonomic scope" value="Eukaryota"/>
</dbReference>
<keyword evidence="7" id="KW-0539">Nucleus</keyword>
<dbReference type="GeneID" id="11496217"/>
<dbReference type="Proteomes" id="UP000000689">
    <property type="component" value="Chromosome 2"/>
</dbReference>
<reference evidence="10 11" key="1">
    <citation type="journal article" date="2011" name="Proc. Natl. Acad. Sci. U.S.A.">
        <title>Evolutionary erosion of yeast sex chromosomes by mating-type switching accidents.</title>
        <authorList>
            <person name="Gordon J.L."/>
            <person name="Armisen D."/>
            <person name="Proux-Wera E."/>
            <person name="Oheigeartaigh S.S."/>
            <person name="Byrne K.P."/>
            <person name="Wolfe K.H."/>
        </authorList>
    </citation>
    <scope>NUCLEOTIDE SEQUENCE [LARGE SCALE GENOMIC DNA]</scope>
    <source>
        <strain evidence="11">ATCC 10597 / BCRC 20456 / CBS 421 / NBRC 0211 / NRRL Y-12639</strain>
    </source>
</reference>
<evidence type="ECO:0000259" key="9">
    <source>
        <dbReference type="SMART" id="SM00479"/>
    </source>
</evidence>
<dbReference type="GO" id="GO:0042780">
    <property type="term" value="P:tRNA 3'-end processing"/>
    <property type="evidence" value="ECO:0007669"/>
    <property type="project" value="EnsemblFungi"/>
</dbReference>
<dbReference type="OrthoDB" id="206335at2759"/>
<dbReference type="PANTHER" id="PTHR12801">
    <property type="entry name" value="RNA EXONUCLEASE REXO1 / RECO3 FAMILY MEMBER-RELATED"/>
    <property type="match status" value="1"/>
</dbReference>
<dbReference type="InterPro" id="IPR036397">
    <property type="entry name" value="RNaseH_sf"/>
</dbReference>